<dbReference type="PROSITE" id="PS51318">
    <property type="entry name" value="TAT"/>
    <property type="match status" value="1"/>
</dbReference>
<dbReference type="EMBL" id="BAAAVI010000004">
    <property type="protein sequence ID" value="GAA2850829.1"/>
    <property type="molecule type" value="Genomic_DNA"/>
</dbReference>
<evidence type="ECO:0000256" key="1">
    <source>
        <dbReference type="SAM" id="SignalP"/>
    </source>
</evidence>
<protein>
    <recommendedName>
        <fullName evidence="4">Secreted protein</fullName>
    </recommendedName>
</protein>
<feature type="chain" id="PRO_5046334349" description="Secreted protein" evidence="1">
    <location>
        <begin position="26"/>
        <end position="181"/>
    </location>
</feature>
<organism evidence="2 3">
    <name type="scientific">Streptosporangium fragile</name>
    <dbReference type="NCBI Taxonomy" id="46186"/>
    <lineage>
        <taxon>Bacteria</taxon>
        <taxon>Bacillati</taxon>
        <taxon>Actinomycetota</taxon>
        <taxon>Actinomycetes</taxon>
        <taxon>Streptosporangiales</taxon>
        <taxon>Streptosporangiaceae</taxon>
        <taxon>Streptosporangium</taxon>
    </lineage>
</organism>
<feature type="signal peptide" evidence="1">
    <location>
        <begin position="1"/>
        <end position="25"/>
    </location>
</feature>
<dbReference type="Proteomes" id="UP001500831">
    <property type="component" value="Unassembled WGS sequence"/>
</dbReference>
<evidence type="ECO:0008006" key="4">
    <source>
        <dbReference type="Google" id="ProtNLM"/>
    </source>
</evidence>
<accession>A0ABN3VRF8</accession>
<dbReference type="RefSeq" id="WP_344967988.1">
    <property type="nucleotide sequence ID" value="NZ_BAAAVI010000004.1"/>
</dbReference>
<evidence type="ECO:0000313" key="3">
    <source>
        <dbReference type="Proteomes" id="UP001500831"/>
    </source>
</evidence>
<comment type="caution">
    <text evidence="2">The sequence shown here is derived from an EMBL/GenBank/DDBJ whole genome shotgun (WGS) entry which is preliminary data.</text>
</comment>
<name>A0ABN3VRF8_9ACTN</name>
<keyword evidence="1" id="KW-0732">Signal</keyword>
<keyword evidence="3" id="KW-1185">Reference proteome</keyword>
<evidence type="ECO:0000313" key="2">
    <source>
        <dbReference type="EMBL" id="GAA2850829.1"/>
    </source>
</evidence>
<dbReference type="InterPro" id="IPR006311">
    <property type="entry name" value="TAT_signal"/>
</dbReference>
<proteinExistence type="predicted"/>
<sequence length="181" mass="19244">MKSYRRLISAAVAAAVAVSIPGLTATEAAAVTTGTYVRATLMETTTVTADCSSTAVWGIAAGDGARERHWGNYQVCGYPVAVVTVGQWQDGMADELDSVQGATAMKTAAKVGVVKDAQSRCIYYMPTGPDRSPTVTMRRRVYHLDLVERKSDGSTTAVDHAEGIVEDRPAVSWSPTCNTRP</sequence>
<gene>
    <name evidence="2" type="ORF">GCM10010517_08350</name>
</gene>
<reference evidence="2 3" key="1">
    <citation type="journal article" date="2019" name="Int. J. Syst. Evol. Microbiol.">
        <title>The Global Catalogue of Microorganisms (GCM) 10K type strain sequencing project: providing services to taxonomists for standard genome sequencing and annotation.</title>
        <authorList>
            <consortium name="The Broad Institute Genomics Platform"/>
            <consortium name="The Broad Institute Genome Sequencing Center for Infectious Disease"/>
            <person name="Wu L."/>
            <person name="Ma J."/>
        </authorList>
    </citation>
    <scope>NUCLEOTIDE SEQUENCE [LARGE SCALE GENOMIC DNA]</scope>
    <source>
        <strain evidence="2 3">JCM 6242</strain>
    </source>
</reference>